<accession>A0A4Z2ENG4</accession>
<protein>
    <submittedName>
        <fullName evidence="2">Uncharacterized protein</fullName>
    </submittedName>
</protein>
<dbReference type="Proteomes" id="UP000314294">
    <property type="component" value="Unassembled WGS sequence"/>
</dbReference>
<evidence type="ECO:0000256" key="1">
    <source>
        <dbReference type="SAM" id="MobiDB-lite"/>
    </source>
</evidence>
<sequence>MWQSLQEDRVKCLGACGEGEELGVQRRATCTKEGRIVSRKNTKDGSWTPGITGSFEGEEEEEEEEKKKNKWGSNKKNVHKQ</sequence>
<evidence type="ECO:0000313" key="3">
    <source>
        <dbReference type="Proteomes" id="UP000314294"/>
    </source>
</evidence>
<keyword evidence="3" id="KW-1185">Reference proteome</keyword>
<feature type="region of interest" description="Disordered" evidence="1">
    <location>
        <begin position="35"/>
        <end position="81"/>
    </location>
</feature>
<reference evidence="2 3" key="1">
    <citation type="submission" date="2019-03" db="EMBL/GenBank/DDBJ databases">
        <title>First draft genome of Liparis tanakae, snailfish: a comprehensive survey of snailfish specific genes.</title>
        <authorList>
            <person name="Kim W."/>
            <person name="Song I."/>
            <person name="Jeong J.-H."/>
            <person name="Kim D."/>
            <person name="Kim S."/>
            <person name="Ryu S."/>
            <person name="Song J.Y."/>
            <person name="Lee S.K."/>
        </authorList>
    </citation>
    <scope>NUCLEOTIDE SEQUENCE [LARGE SCALE GENOMIC DNA]</scope>
    <source>
        <tissue evidence="2">Muscle</tissue>
    </source>
</reference>
<comment type="caution">
    <text evidence="2">The sequence shown here is derived from an EMBL/GenBank/DDBJ whole genome shotgun (WGS) entry which is preliminary data.</text>
</comment>
<dbReference type="EMBL" id="SRLO01005031">
    <property type="protein sequence ID" value="TNN29922.1"/>
    <property type="molecule type" value="Genomic_DNA"/>
</dbReference>
<gene>
    <name evidence="2" type="ORF">EYF80_059928</name>
</gene>
<proteinExistence type="predicted"/>
<name>A0A4Z2ENG4_9TELE</name>
<organism evidence="2 3">
    <name type="scientific">Liparis tanakae</name>
    <name type="common">Tanaka's snailfish</name>
    <dbReference type="NCBI Taxonomy" id="230148"/>
    <lineage>
        <taxon>Eukaryota</taxon>
        <taxon>Metazoa</taxon>
        <taxon>Chordata</taxon>
        <taxon>Craniata</taxon>
        <taxon>Vertebrata</taxon>
        <taxon>Euteleostomi</taxon>
        <taxon>Actinopterygii</taxon>
        <taxon>Neopterygii</taxon>
        <taxon>Teleostei</taxon>
        <taxon>Neoteleostei</taxon>
        <taxon>Acanthomorphata</taxon>
        <taxon>Eupercaria</taxon>
        <taxon>Perciformes</taxon>
        <taxon>Cottioidei</taxon>
        <taxon>Cottales</taxon>
        <taxon>Liparidae</taxon>
        <taxon>Liparis</taxon>
    </lineage>
</organism>
<dbReference type="AlphaFoldDB" id="A0A4Z2ENG4"/>
<evidence type="ECO:0000313" key="2">
    <source>
        <dbReference type="EMBL" id="TNN29922.1"/>
    </source>
</evidence>